<protein>
    <recommendedName>
        <fullName evidence="3">histidine kinase</fullName>
        <ecNumber evidence="3">2.7.13.3</ecNumber>
    </recommendedName>
</protein>
<name>A0A7W7FXK3_9PSEU</name>
<dbReference type="InterPro" id="IPR004358">
    <property type="entry name" value="Sig_transdc_His_kin-like_C"/>
</dbReference>
<keyword evidence="9" id="KW-0902">Two-component regulatory system</keyword>
<evidence type="ECO:0000259" key="13">
    <source>
        <dbReference type="PROSITE" id="PS50885"/>
    </source>
</evidence>
<dbReference type="SMART" id="SM00387">
    <property type="entry name" value="HATPase_c"/>
    <property type="match status" value="1"/>
</dbReference>
<dbReference type="GO" id="GO:0000155">
    <property type="term" value="F:phosphorelay sensor kinase activity"/>
    <property type="evidence" value="ECO:0007669"/>
    <property type="project" value="InterPro"/>
</dbReference>
<evidence type="ECO:0000313" key="15">
    <source>
        <dbReference type="Proteomes" id="UP000533598"/>
    </source>
</evidence>
<dbReference type="PANTHER" id="PTHR45436">
    <property type="entry name" value="SENSOR HISTIDINE KINASE YKOH"/>
    <property type="match status" value="1"/>
</dbReference>
<dbReference type="RefSeq" id="WP_185006763.1">
    <property type="nucleotide sequence ID" value="NZ_BAAAUI010000038.1"/>
</dbReference>
<evidence type="ECO:0000313" key="14">
    <source>
        <dbReference type="EMBL" id="MBB4680738.1"/>
    </source>
</evidence>
<evidence type="ECO:0000259" key="12">
    <source>
        <dbReference type="PROSITE" id="PS50109"/>
    </source>
</evidence>
<dbReference type="Pfam" id="PF00672">
    <property type="entry name" value="HAMP"/>
    <property type="match status" value="1"/>
</dbReference>
<keyword evidence="5" id="KW-0808">Transferase</keyword>
<keyword evidence="15" id="KW-1185">Reference proteome</keyword>
<dbReference type="InterPro" id="IPR050428">
    <property type="entry name" value="TCS_sensor_his_kinase"/>
</dbReference>
<evidence type="ECO:0000256" key="11">
    <source>
        <dbReference type="SAM" id="Phobius"/>
    </source>
</evidence>
<accession>A0A7W7FXK3</accession>
<feature type="domain" description="Histidine kinase" evidence="12">
    <location>
        <begin position="236"/>
        <end position="444"/>
    </location>
</feature>
<evidence type="ECO:0000256" key="5">
    <source>
        <dbReference type="ARBA" id="ARBA00022679"/>
    </source>
</evidence>
<organism evidence="14 15">
    <name type="scientific">Crossiella cryophila</name>
    <dbReference type="NCBI Taxonomy" id="43355"/>
    <lineage>
        <taxon>Bacteria</taxon>
        <taxon>Bacillati</taxon>
        <taxon>Actinomycetota</taxon>
        <taxon>Actinomycetes</taxon>
        <taxon>Pseudonocardiales</taxon>
        <taxon>Pseudonocardiaceae</taxon>
        <taxon>Crossiella</taxon>
    </lineage>
</organism>
<dbReference type="InterPro" id="IPR005467">
    <property type="entry name" value="His_kinase_dom"/>
</dbReference>
<comment type="caution">
    <text evidence="14">The sequence shown here is derived from an EMBL/GenBank/DDBJ whole genome shotgun (WGS) entry which is preliminary data.</text>
</comment>
<evidence type="ECO:0000256" key="3">
    <source>
        <dbReference type="ARBA" id="ARBA00012438"/>
    </source>
</evidence>
<evidence type="ECO:0000256" key="8">
    <source>
        <dbReference type="ARBA" id="ARBA00022989"/>
    </source>
</evidence>
<dbReference type="Gene3D" id="1.10.287.130">
    <property type="match status" value="1"/>
</dbReference>
<comment type="catalytic activity">
    <reaction evidence="1">
        <text>ATP + protein L-histidine = ADP + protein N-phospho-L-histidine.</text>
        <dbReference type="EC" id="2.7.13.3"/>
    </reaction>
</comment>
<sequence>MRRLSSMRARLTLLVVAVVALPVLTLAALLPGLIRDQLLTQARQRAEHAVSGGECAGHLAGIADPQGNLPETLQYTKSCAGFGENVEFAVPAGPPRTVRLNPGPDRLLTLWPFADQPESRLIRVLPGNRYTPLPPGEHLSLEWAQRILDRWTLGLLAGVPLLLALAGWLTWLALGRMLRPVARIRAELADITATDLGRRVPEPARQDEIHQLARTVNATLTRLDQAVIAQRRFVADAAHELRGPIAALRGELELATTHPGQADWPEVVRLALTDTVRLQDLAADLLLLAQLDNPGPATGAEIDLGNLIGEHLAARELPAHLQRSAQLPKLPVVVPGRAAALTRLLGNLLDNAERHADRYVEVRLGTEDGHAVLEVLDDGPGIPLMDRGRIFEPFARLDDARARADGGTGLGLAIARQIAEHHGGRIWAGRGPGARFRVQLPLARQDTPLPAATVFRG</sequence>
<evidence type="ECO:0000256" key="10">
    <source>
        <dbReference type="ARBA" id="ARBA00023136"/>
    </source>
</evidence>
<dbReference type="CDD" id="cd00082">
    <property type="entry name" value="HisKA"/>
    <property type="match status" value="1"/>
</dbReference>
<dbReference type="AlphaFoldDB" id="A0A7W7FXK3"/>
<dbReference type="SMART" id="SM00388">
    <property type="entry name" value="HisKA"/>
    <property type="match status" value="1"/>
</dbReference>
<evidence type="ECO:0000256" key="7">
    <source>
        <dbReference type="ARBA" id="ARBA00022777"/>
    </source>
</evidence>
<dbReference type="SMART" id="SM00304">
    <property type="entry name" value="HAMP"/>
    <property type="match status" value="1"/>
</dbReference>
<evidence type="ECO:0000256" key="9">
    <source>
        <dbReference type="ARBA" id="ARBA00023012"/>
    </source>
</evidence>
<keyword evidence="8 11" id="KW-1133">Transmembrane helix</keyword>
<dbReference type="PRINTS" id="PR00344">
    <property type="entry name" value="BCTRLSENSOR"/>
</dbReference>
<dbReference type="PANTHER" id="PTHR45436:SF5">
    <property type="entry name" value="SENSOR HISTIDINE KINASE TRCS"/>
    <property type="match status" value="1"/>
</dbReference>
<dbReference type="InterPro" id="IPR036097">
    <property type="entry name" value="HisK_dim/P_sf"/>
</dbReference>
<keyword evidence="7 14" id="KW-0418">Kinase</keyword>
<dbReference type="Gene3D" id="3.30.565.10">
    <property type="entry name" value="Histidine kinase-like ATPase, C-terminal domain"/>
    <property type="match status" value="1"/>
</dbReference>
<dbReference type="InterPro" id="IPR036890">
    <property type="entry name" value="HATPase_C_sf"/>
</dbReference>
<dbReference type="CDD" id="cd06225">
    <property type="entry name" value="HAMP"/>
    <property type="match status" value="1"/>
</dbReference>
<reference evidence="14 15" key="1">
    <citation type="submission" date="2020-08" db="EMBL/GenBank/DDBJ databases">
        <title>Sequencing the genomes of 1000 actinobacteria strains.</title>
        <authorList>
            <person name="Klenk H.-P."/>
        </authorList>
    </citation>
    <scope>NUCLEOTIDE SEQUENCE [LARGE SCALE GENOMIC DNA]</scope>
    <source>
        <strain evidence="14 15">DSM 44230</strain>
    </source>
</reference>
<proteinExistence type="predicted"/>
<dbReference type="Gene3D" id="6.10.340.10">
    <property type="match status" value="1"/>
</dbReference>
<dbReference type="GO" id="GO:0005886">
    <property type="term" value="C:plasma membrane"/>
    <property type="evidence" value="ECO:0007669"/>
    <property type="project" value="UniProtKB-SubCell"/>
</dbReference>
<comment type="subcellular location">
    <subcellularLocation>
        <location evidence="2">Cell membrane</location>
    </subcellularLocation>
</comment>
<dbReference type="EC" id="2.7.13.3" evidence="3"/>
<dbReference type="InterPro" id="IPR003660">
    <property type="entry name" value="HAMP_dom"/>
</dbReference>
<dbReference type="SUPFAM" id="SSF55874">
    <property type="entry name" value="ATPase domain of HSP90 chaperone/DNA topoisomerase II/histidine kinase"/>
    <property type="match status" value="1"/>
</dbReference>
<keyword evidence="4" id="KW-0597">Phosphoprotein</keyword>
<evidence type="ECO:0000256" key="4">
    <source>
        <dbReference type="ARBA" id="ARBA00022553"/>
    </source>
</evidence>
<dbReference type="CDD" id="cd00075">
    <property type="entry name" value="HATPase"/>
    <property type="match status" value="1"/>
</dbReference>
<keyword evidence="10 11" id="KW-0472">Membrane</keyword>
<dbReference type="PROSITE" id="PS50109">
    <property type="entry name" value="HIS_KIN"/>
    <property type="match status" value="1"/>
</dbReference>
<dbReference type="EMBL" id="JACHMH010000001">
    <property type="protein sequence ID" value="MBB4680738.1"/>
    <property type="molecule type" value="Genomic_DNA"/>
</dbReference>
<dbReference type="Proteomes" id="UP000533598">
    <property type="component" value="Unassembled WGS sequence"/>
</dbReference>
<dbReference type="SUPFAM" id="SSF47384">
    <property type="entry name" value="Homodimeric domain of signal transducing histidine kinase"/>
    <property type="match status" value="1"/>
</dbReference>
<feature type="transmembrane region" description="Helical" evidence="11">
    <location>
        <begin position="151"/>
        <end position="174"/>
    </location>
</feature>
<dbReference type="InterPro" id="IPR003594">
    <property type="entry name" value="HATPase_dom"/>
</dbReference>
<gene>
    <name evidence="14" type="ORF">HNR67_006856</name>
</gene>
<dbReference type="Pfam" id="PF02518">
    <property type="entry name" value="HATPase_c"/>
    <property type="match status" value="1"/>
</dbReference>
<evidence type="ECO:0000256" key="6">
    <source>
        <dbReference type="ARBA" id="ARBA00022692"/>
    </source>
</evidence>
<dbReference type="PROSITE" id="PS50885">
    <property type="entry name" value="HAMP"/>
    <property type="match status" value="1"/>
</dbReference>
<dbReference type="SUPFAM" id="SSF158472">
    <property type="entry name" value="HAMP domain-like"/>
    <property type="match status" value="1"/>
</dbReference>
<dbReference type="Pfam" id="PF00512">
    <property type="entry name" value="HisKA"/>
    <property type="match status" value="1"/>
</dbReference>
<evidence type="ECO:0000256" key="1">
    <source>
        <dbReference type="ARBA" id="ARBA00000085"/>
    </source>
</evidence>
<dbReference type="InterPro" id="IPR003661">
    <property type="entry name" value="HisK_dim/P_dom"/>
</dbReference>
<evidence type="ECO:0000256" key="2">
    <source>
        <dbReference type="ARBA" id="ARBA00004236"/>
    </source>
</evidence>
<keyword evidence="6 11" id="KW-0812">Transmembrane</keyword>
<feature type="domain" description="HAMP" evidence="13">
    <location>
        <begin position="175"/>
        <end position="228"/>
    </location>
</feature>